<reference evidence="7" key="1">
    <citation type="submission" date="2020-02" db="EMBL/GenBank/DDBJ databases">
        <authorList>
            <person name="Meier V. D."/>
        </authorList>
    </citation>
    <scope>NUCLEOTIDE SEQUENCE</scope>
    <source>
        <strain evidence="7">AVDCRST_MAG31</strain>
    </source>
</reference>
<dbReference type="InterPro" id="IPR050226">
    <property type="entry name" value="NagZ_Beta-hexosaminidase"/>
</dbReference>
<sequence length="335" mass="35731">MQAAIYGLAGPDLTGDERAFFTEADPAGYILFKRNCVDGKQLRRLTDELRGLHGRADLPILMDQEGGRVARMRPPEWPAFPAGEAFDRLYRLAPLSAIEAARMNARAIALVLRGGGINVNCLPMLDVRQPGATDIVGDRAYGGEPMQVAALGRAVLDGMASAGVIGVVKHMPGHGRALVDSHKELPVVDASAEELEIDLEPFERLREAPMGMVAHILFRAWDAGRPSSQSPVVIDEIIRGRIGFHGFLMTDDIGMEALSGSPGERSAAALAAGCDCTLHCTGKFAEMLDVARHVGAMTPDAEARLGRAMAGTMIEDDGPAFAEAAAKRDELLALV</sequence>
<gene>
    <name evidence="7" type="ORF">AVDCRST_MAG31-568</name>
</gene>
<keyword evidence="4 7" id="KW-0378">Hydrolase</keyword>
<dbReference type="GO" id="GO:0004563">
    <property type="term" value="F:beta-N-acetylhexosaminidase activity"/>
    <property type="evidence" value="ECO:0007669"/>
    <property type="project" value="UniProtKB-EC"/>
</dbReference>
<dbReference type="AlphaFoldDB" id="A0A6J4SUN2"/>
<dbReference type="PROSITE" id="PS00775">
    <property type="entry name" value="GLYCOSYL_HYDROL_F3"/>
    <property type="match status" value="1"/>
</dbReference>
<evidence type="ECO:0000256" key="1">
    <source>
        <dbReference type="ARBA" id="ARBA00001231"/>
    </source>
</evidence>
<dbReference type="PANTHER" id="PTHR30480">
    <property type="entry name" value="BETA-HEXOSAMINIDASE-RELATED"/>
    <property type="match status" value="1"/>
</dbReference>
<dbReference type="InterPro" id="IPR001764">
    <property type="entry name" value="Glyco_hydro_3_N"/>
</dbReference>
<dbReference type="EC" id="3.2.1.52" evidence="3"/>
<dbReference type="RefSeq" id="WP_294168188.1">
    <property type="nucleotide sequence ID" value="NZ_CADCWA010000043.1"/>
</dbReference>
<evidence type="ECO:0000256" key="2">
    <source>
        <dbReference type="ARBA" id="ARBA00005336"/>
    </source>
</evidence>
<dbReference type="Gene3D" id="3.20.20.300">
    <property type="entry name" value="Glycoside hydrolase, family 3, N-terminal domain"/>
    <property type="match status" value="1"/>
</dbReference>
<feature type="domain" description="Glycoside hydrolase family 3 N-terminal" evidence="6">
    <location>
        <begin position="21"/>
        <end position="289"/>
    </location>
</feature>
<dbReference type="Pfam" id="PF00933">
    <property type="entry name" value="Glyco_hydro_3"/>
    <property type="match status" value="1"/>
</dbReference>
<dbReference type="InterPro" id="IPR019800">
    <property type="entry name" value="Glyco_hydro_3_AS"/>
</dbReference>
<keyword evidence="5 7" id="KW-0326">Glycosidase</keyword>
<dbReference type="GO" id="GO:0009254">
    <property type="term" value="P:peptidoglycan turnover"/>
    <property type="evidence" value="ECO:0007669"/>
    <property type="project" value="TreeGrafter"/>
</dbReference>
<dbReference type="SUPFAM" id="SSF51445">
    <property type="entry name" value="(Trans)glycosidases"/>
    <property type="match status" value="1"/>
</dbReference>
<dbReference type="InterPro" id="IPR017853">
    <property type="entry name" value="GH"/>
</dbReference>
<comment type="similarity">
    <text evidence="2">Belongs to the glycosyl hydrolase 3 family.</text>
</comment>
<protein>
    <recommendedName>
        <fullName evidence="3">beta-N-acetylhexosaminidase</fullName>
        <ecNumber evidence="3">3.2.1.52</ecNumber>
    </recommendedName>
</protein>
<dbReference type="EMBL" id="CADCWA010000043">
    <property type="protein sequence ID" value="CAA9505730.1"/>
    <property type="molecule type" value="Genomic_DNA"/>
</dbReference>
<evidence type="ECO:0000256" key="3">
    <source>
        <dbReference type="ARBA" id="ARBA00012663"/>
    </source>
</evidence>
<evidence type="ECO:0000259" key="6">
    <source>
        <dbReference type="Pfam" id="PF00933"/>
    </source>
</evidence>
<name>A0A6J4SUN2_9SPHN</name>
<dbReference type="PANTHER" id="PTHR30480:SF13">
    <property type="entry name" value="BETA-HEXOSAMINIDASE"/>
    <property type="match status" value="1"/>
</dbReference>
<dbReference type="InterPro" id="IPR036962">
    <property type="entry name" value="Glyco_hydro_3_N_sf"/>
</dbReference>
<evidence type="ECO:0000256" key="5">
    <source>
        <dbReference type="ARBA" id="ARBA00023295"/>
    </source>
</evidence>
<evidence type="ECO:0000256" key="4">
    <source>
        <dbReference type="ARBA" id="ARBA00022801"/>
    </source>
</evidence>
<comment type="catalytic activity">
    <reaction evidence="1">
        <text>Hydrolysis of terminal non-reducing N-acetyl-D-hexosamine residues in N-acetyl-beta-D-hexosaminides.</text>
        <dbReference type="EC" id="3.2.1.52"/>
    </reaction>
</comment>
<evidence type="ECO:0000313" key="7">
    <source>
        <dbReference type="EMBL" id="CAA9505730.1"/>
    </source>
</evidence>
<organism evidence="7">
    <name type="scientific">uncultured Sphingomonas sp</name>
    <dbReference type="NCBI Taxonomy" id="158754"/>
    <lineage>
        <taxon>Bacteria</taxon>
        <taxon>Pseudomonadati</taxon>
        <taxon>Pseudomonadota</taxon>
        <taxon>Alphaproteobacteria</taxon>
        <taxon>Sphingomonadales</taxon>
        <taxon>Sphingomonadaceae</taxon>
        <taxon>Sphingomonas</taxon>
        <taxon>environmental samples</taxon>
    </lineage>
</organism>
<dbReference type="GO" id="GO:0005975">
    <property type="term" value="P:carbohydrate metabolic process"/>
    <property type="evidence" value="ECO:0007669"/>
    <property type="project" value="InterPro"/>
</dbReference>
<accession>A0A6J4SUN2</accession>
<proteinExistence type="inferred from homology"/>